<reference evidence="1" key="1">
    <citation type="journal article" date="2021" name="bioRxiv">
        <title>Whole Genome Assembly and Annotation of Northern Wild Rice, Zizania palustris L., Supports a Whole Genome Duplication in the Zizania Genus.</title>
        <authorList>
            <person name="Haas M."/>
            <person name="Kono T."/>
            <person name="Macchietto M."/>
            <person name="Millas R."/>
            <person name="McGilp L."/>
            <person name="Shao M."/>
            <person name="Duquette J."/>
            <person name="Hirsch C.N."/>
            <person name="Kimball J."/>
        </authorList>
    </citation>
    <scope>NUCLEOTIDE SEQUENCE</scope>
    <source>
        <tissue evidence="1">Fresh leaf tissue</tissue>
    </source>
</reference>
<dbReference type="EMBL" id="JAAALK010000282">
    <property type="protein sequence ID" value="KAG8079699.1"/>
    <property type="molecule type" value="Genomic_DNA"/>
</dbReference>
<name>A0A8J5W667_ZIZPA</name>
<proteinExistence type="predicted"/>
<gene>
    <name evidence="1" type="ORF">GUJ93_ZPchr0007g6068</name>
</gene>
<reference evidence="1" key="2">
    <citation type="submission" date="2021-02" db="EMBL/GenBank/DDBJ databases">
        <authorList>
            <person name="Kimball J.A."/>
            <person name="Haas M.W."/>
            <person name="Macchietto M."/>
            <person name="Kono T."/>
            <person name="Duquette J."/>
            <person name="Shao M."/>
        </authorList>
    </citation>
    <scope>NUCLEOTIDE SEQUENCE</scope>
    <source>
        <tissue evidence="1">Fresh leaf tissue</tissue>
    </source>
</reference>
<comment type="caution">
    <text evidence="1">The sequence shown here is derived from an EMBL/GenBank/DDBJ whole genome shotgun (WGS) entry which is preliminary data.</text>
</comment>
<organism evidence="1 2">
    <name type="scientific">Zizania palustris</name>
    <name type="common">Northern wild rice</name>
    <dbReference type="NCBI Taxonomy" id="103762"/>
    <lineage>
        <taxon>Eukaryota</taxon>
        <taxon>Viridiplantae</taxon>
        <taxon>Streptophyta</taxon>
        <taxon>Embryophyta</taxon>
        <taxon>Tracheophyta</taxon>
        <taxon>Spermatophyta</taxon>
        <taxon>Magnoliopsida</taxon>
        <taxon>Liliopsida</taxon>
        <taxon>Poales</taxon>
        <taxon>Poaceae</taxon>
        <taxon>BOP clade</taxon>
        <taxon>Oryzoideae</taxon>
        <taxon>Oryzeae</taxon>
        <taxon>Zizaniinae</taxon>
        <taxon>Zizania</taxon>
    </lineage>
</organism>
<dbReference type="Proteomes" id="UP000729402">
    <property type="component" value="Unassembled WGS sequence"/>
</dbReference>
<protein>
    <submittedName>
        <fullName evidence="1">Uncharacterized protein</fullName>
    </submittedName>
</protein>
<evidence type="ECO:0000313" key="2">
    <source>
        <dbReference type="Proteomes" id="UP000729402"/>
    </source>
</evidence>
<keyword evidence="2" id="KW-1185">Reference proteome</keyword>
<evidence type="ECO:0000313" key="1">
    <source>
        <dbReference type="EMBL" id="KAG8079699.1"/>
    </source>
</evidence>
<accession>A0A8J5W667</accession>
<sequence length="111" mass="12119">MRRLFSAILEADGPSMFSKFQMGMITTTLVTIHGLFAPLAELTQTNLPRSSLILGSTPVAEPIYRSKFQIDSTPSIKAMKPRTGQLRFNLNSSPMCSLNSAADITKIEGRG</sequence>
<dbReference type="AlphaFoldDB" id="A0A8J5W667"/>